<evidence type="ECO:0000313" key="10">
    <source>
        <dbReference type="Proteomes" id="UP000838672"/>
    </source>
</evidence>
<protein>
    <submittedName>
        <fullName evidence="9">Inner membrane protein YghB</fullName>
    </submittedName>
</protein>
<feature type="transmembrane region" description="Helical" evidence="7">
    <location>
        <begin position="67"/>
        <end position="89"/>
    </location>
</feature>
<accession>A0ABN8DYH8</accession>
<proteinExistence type="inferred from homology"/>
<comment type="subcellular location">
    <subcellularLocation>
        <location evidence="1 7">Cell membrane</location>
        <topology evidence="1 7">Multi-pass membrane protein</topology>
    </subcellularLocation>
</comment>
<evidence type="ECO:0000256" key="4">
    <source>
        <dbReference type="ARBA" id="ARBA00022692"/>
    </source>
</evidence>
<comment type="similarity">
    <text evidence="2 7">Belongs to the DedA family.</text>
</comment>
<feature type="transmembrane region" description="Helical" evidence="7">
    <location>
        <begin position="185"/>
        <end position="209"/>
    </location>
</feature>
<gene>
    <name evidence="9" type="primary">yghB</name>
    <name evidence="9" type="ORF">VST7929_03111</name>
</gene>
<dbReference type="Pfam" id="PF09335">
    <property type="entry name" value="VTT_dom"/>
    <property type="match status" value="1"/>
</dbReference>
<evidence type="ECO:0000256" key="7">
    <source>
        <dbReference type="RuleBase" id="RU367016"/>
    </source>
</evidence>
<evidence type="ECO:0000256" key="5">
    <source>
        <dbReference type="ARBA" id="ARBA00022989"/>
    </source>
</evidence>
<dbReference type="PANTHER" id="PTHR30353:SF11">
    <property type="entry name" value="INNER MEMBRANE PROTEIN YQJA"/>
    <property type="match status" value="1"/>
</dbReference>
<dbReference type="InterPro" id="IPR032816">
    <property type="entry name" value="VTT_dom"/>
</dbReference>
<keyword evidence="6 7" id="KW-0472">Membrane</keyword>
<reference evidence="9" key="1">
    <citation type="submission" date="2021-11" db="EMBL/GenBank/DDBJ databases">
        <authorList>
            <person name="Rodrigo-Torres L."/>
            <person name="Arahal R. D."/>
            <person name="Lucena T."/>
        </authorList>
    </citation>
    <scope>NUCLEOTIDE SEQUENCE</scope>
    <source>
        <strain evidence="9">CECT 7929</strain>
    </source>
</reference>
<dbReference type="Proteomes" id="UP000838672">
    <property type="component" value="Unassembled WGS sequence"/>
</dbReference>
<dbReference type="PANTHER" id="PTHR30353">
    <property type="entry name" value="INNER MEMBRANE PROTEIN DEDA-RELATED"/>
    <property type="match status" value="1"/>
</dbReference>
<name>A0ABN8DYH8_9VIBR</name>
<keyword evidence="5 7" id="KW-1133">Transmembrane helix</keyword>
<evidence type="ECO:0000256" key="2">
    <source>
        <dbReference type="ARBA" id="ARBA00010792"/>
    </source>
</evidence>
<sequence>MFTQFHDVLAAIWHQDFHTLQTSGYAVMIYTLIATLITLESGFLPAAPLPCDSVVILSGTLAAEGILSPYITFPLLMAAASIGSILAFMQGRWLNKLPLVQRWLSKVPEKNIQMVDTLLGKHGLVALFCARFAPGVRSVLPMMMGIRNPHAQKFHRFSALSAVLWVTLLAGSGFMLPSLPERVSHWVTMALMAAPLITLSVVILSALAWRLRRLFQSKTRPV</sequence>
<keyword evidence="10" id="KW-1185">Reference proteome</keyword>
<dbReference type="InterPro" id="IPR032818">
    <property type="entry name" value="DedA-like"/>
</dbReference>
<evidence type="ECO:0000256" key="6">
    <source>
        <dbReference type="ARBA" id="ARBA00023136"/>
    </source>
</evidence>
<evidence type="ECO:0000256" key="1">
    <source>
        <dbReference type="ARBA" id="ARBA00004651"/>
    </source>
</evidence>
<dbReference type="EMBL" id="CAKLDI010000002">
    <property type="protein sequence ID" value="CAH0535552.1"/>
    <property type="molecule type" value="Genomic_DNA"/>
</dbReference>
<keyword evidence="4 7" id="KW-0812">Transmembrane</keyword>
<evidence type="ECO:0000259" key="8">
    <source>
        <dbReference type="Pfam" id="PF09335"/>
    </source>
</evidence>
<feature type="transmembrane region" description="Helical" evidence="7">
    <location>
        <begin position="157"/>
        <end position="179"/>
    </location>
</feature>
<evidence type="ECO:0000313" key="9">
    <source>
        <dbReference type="EMBL" id="CAH0535552.1"/>
    </source>
</evidence>
<comment type="caution">
    <text evidence="9">The sequence shown here is derived from an EMBL/GenBank/DDBJ whole genome shotgun (WGS) entry which is preliminary data.</text>
</comment>
<feature type="transmembrane region" description="Helical" evidence="7">
    <location>
        <begin position="25"/>
        <end position="47"/>
    </location>
</feature>
<keyword evidence="3 7" id="KW-1003">Cell membrane</keyword>
<organism evidence="9 10">
    <name type="scientific">Vibrio stylophorae</name>
    <dbReference type="NCBI Taxonomy" id="659351"/>
    <lineage>
        <taxon>Bacteria</taxon>
        <taxon>Pseudomonadati</taxon>
        <taxon>Pseudomonadota</taxon>
        <taxon>Gammaproteobacteria</taxon>
        <taxon>Vibrionales</taxon>
        <taxon>Vibrionaceae</taxon>
        <taxon>Vibrio</taxon>
    </lineage>
</organism>
<evidence type="ECO:0000256" key="3">
    <source>
        <dbReference type="ARBA" id="ARBA00022475"/>
    </source>
</evidence>
<feature type="domain" description="VTT" evidence="8">
    <location>
        <begin position="58"/>
        <end position="173"/>
    </location>
</feature>
<dbReference type="RefSeq" id="WP_237468464.1">
    <property type="nucleotide sequence ID" value="NZ_CAKLDI010000002.1"/>
</dbReference>